<dbReference type="RefSeq" id="YP_009812959.1">
    <property type="nucleotide sequence ID" value="NC_048072.1"/>
</dbReference>
<evidence type="ECO:0000256" key="1">
    <source>
        <dbReference type="SAM" id="MobiDB-lite"/>
    </source>
</evidence>
<dbReference type="KEGG" id="vg:55004029"/>
<name>A0A386KLK1_9CAUD</name>
<feature type="region of interest" description="Disordered" evidence="1">
    <location>
        <begin position="54"/>
        <end position="89"/>
    </location>
</feature>
<gene>
    <name evidence="2" type="primary">48</name>
    <name evidence="2" type="ORF">SEA_DAROLANDSTONE_48</name>
</gene>
<protein>
    <submittedName>
        <fullName evidence="2">Uncharacterized protein</fullName>
    </submittedName>
</protein>
<evidence type="ECO:0000313" key="3">
    <source>
        <dbReference type="Proteomes" id="UP000282247"/>
    </source>
</evidence>
<keyword evidence="3" id="KW-1185">Reference proteome</keyword>
<dbReference type="Proteomes" id="UP000282247">
    <property type="component" value="Segment"/>
</dbReference>
<organism evidence="2 3">
    <name type="scientific">Streptomyces phage Darolandstone</name>
    <dbReference type="NCBI Taxonomy" id="2315716"/>
    <lineage>
        <taxon>Viruses</taxon>
        <taxon>Duplodnaviria</taxon>
        <taxon>Heunggongvirae</taxon>
        <taxon>Uroviricota</taxon>
        <taxon>Caudoviricetes</taxon>
        <taxon>Raleighvirus</taxon>
        <taxon>Raleighvirus darolandstone</taxon>
    </lineage>
</organism>
<accession>A0A386KLK1</accession>
<reference evidence="2 3" key="1">
    <citation type="submission" date="2018-08" db="EMBL/GenBank/DDBJ databases">
        <authorList>
            <person name="Amani N.Z."/>
            <person name="Ambroziak M.E."/>
            <person name="Biju A."/>
            <person name="Bushnell W."/>
            <person name="Calia C.N."/>
            <person name="Chen Y.J."/>
            <person name="Hill L.T."/>
            <person name="Karpinska S."/>
            <person name="Martinez K.C."/>
            <person name="Medwid J.R."/>
            <person name="Nguyen C."/>
            <person name="Oliver A."/>
            <person name="Pham J.P."/>
            <person name="Ramsey M.R."/>
            <person name="Ravi S."/>
            <person name="Sardina J.R."/>
            <person name="Senecal S.L."/>
            <person name="Sheen J."/>
            <person name="Shende N.V."/>
            <person name="Shi C.Y."/>
            <person name="Stuart L.C."/>
            <person name="Vu L."/>
            <person name="Wang L.Q."/>
            <person name="West L.J."/>
            <person name="Westgaard A.C."/>
            <person name="Liu R.B."/>
            <person name="Pierce E.C."/>
            <person name="Mohan S."/>
            <person name="Pogliano J."/>
            <person name="Delesalle V.A."/>
            <person name="Garlena R.A."/>
            <person name="Russell D.A."/>
            <person name="Pope W.H."/>
            <person name="Jacobs-Sera D."/>
            <person name="Hatfull G.F."/>
        </authorList>
    </citation>
    <scope>NUCLEOTIDE SEQUENCE [LARGE SCALE GENOMIC DNA]</scope>
</reference>
<dbReference type="GeneID" id="55004029"/>
<proteinExistence type="predicted"/>
<dbReference type="EMBL" id="MH825699">
    <property type="protein sequence ID" value="AYD86236.1"/>
    <property type="molecule type" value="Genomic_DNA"/>
</dbReference>
<evidence type="ECO:0000313" key="2">
    <source>
        <dbReference type="EMBL" id="AYD86236.1"/>
    </source>
</evidence>
<sequence length="89" mass="9771">MNEEQPATPPDIDPEQLRAAVEQLGKALRAWVEAVTPAVRAMAQALAQVAEAARNARQDDYALAPPPVAPRDRPAWQSPYGPARPRRQH</sequence>